<feature type="transmembrane region" description="Helical" evidence="5">
    <location>
        <begin position="78"/>
        <end position="96"/>
    </location>
</feature>
<keyword evidence="4 5" id="KW-0472">Membrane</keyword>
<feature type="transmembrane region" description="Helical" evidence="5">
    <location>
        <begin position="242"/>
        <end position="262"/>
    </location>
</feature>
<name>A0A1I3A3Z3_9GAMM</name>
<feature type="transmembrane region" description="Helical" evidence="5">
    <location>
        <begin position="302"/>
        <end position="322"/>
    </location>
</feature>
<dbReference type="Proteomes" id="UP000199040">
    <property type="component" value="Unassembled WGS sequence"/>
</dbReference>
<comment type="subcellular location">
    <subcellularLocation>
        <location evidence="1">Membrane</location>
        <topology evidence="1">Multi-pass membrane protein</topology>
    </subcellularLocation>
</comment>
<organism evidence="7 8">
    <name type="scientific">Modicisalibacter xianhensis</name>
    <dbReference type="NCBI Taxonomy" id="442341"/>
    <lineage>
        <taxon>Bacteria</taxon>
        <taxon>Pseudomonadati</taxon>
        <taxon>Pseudomonadota</taxon>
        <taxon>Gammaproteobacteria</taxon>
        <taxon>Oceanospirillales</taxon>
        <taxon>Halomonadaceae</taxon>
        <taxon>Modicisalibacter</taxon>
    </lineage>
</organism>
<evidence type="ECO:0000256" key="1">
    <source>
        <dbReference type="ARBA" id="ARBA00004141"/>
    </source>
</evidence>
<dbReference type="InterPro" id="IPR004481">
    <property type="entry name" value="K/Na/Ca-exchanger"/>
</dbReference>
<evidence type="ECO:0000313" key="7">
    <source>
        <dbReference type="EMBL" id="SFH44021.1"/>
    </source>
</evidence>
<dbReference type="Pfam" id="PF01699">
    <property type="entry name" value="Na_Ca_ex"/>
    <property type="match status" value="2"/>
</dbReference>
<dbReference type="GO" id="GO:0005886">
    <property type="term" value="C:plasma membrane"/>
    <property type="evidence" value="ECO:0007669"/>
    <property type="project" value="TreeGrafter"/>
</dbReference>
<feature type="transmembrane region" description="Helical" evidence="5">
    <location>
        <begin position="174"/>
        <end position="196"/>
    </location>
</feature>
<evidence type="ECO:0000256" key="4">
    <source>
        <dbReference type="ARBA" id="ARBA00023136"/>
    </source>
</evidence>
<proteinExistence type="predicted"/>
<dbReference type="InterPro" id="IPR004837">
    <property type="entry name" value="NaCa_Exmemb"/>
</dbReference>
<dbReference type="NCBIfam" id="TIGR00367">
    <property type="entry name" value="calcium/sodium antiporter"/>
    <property type="match status" value="1"/>
</dbReference>
<dbReference type="InterPro" id="IPR044880">
    <property type="entry name" value="NCX_ion-bd_dom_sf"/>
</dbReference>
<evidence type="ECO:0000256" key="5">
    <source>
        <dbReference type="SAM" id="Phobius"/>
    </source>
</evidence>
<dbReference type="GO" id="GO:0008273">
    <property type="term" value="F:calcium, potassium:sodium antiporter activity"/>
    <property type="evidence" value="ECO:0007669"/>
    <property type="project" value="TreeGrafter"/>
</dbReference>
<dbReference type="PANTHER" id="PTHR10846:SF8">
    <property type="entry name" value="INNER MEMBRANE PROTEIN YRBG"/>
    <property type="match status" value="1"/>
</dbReference>
<evidence type="ECO:0000259" key="6">
    <source>
        <dbReference type="Pfam" id="PF01699"/>
    </source>
</evidence>
<evidence type="ECO:0000256" key="3">
    <source>
        <dbReference type="ARBA" id="ARBA00022989"/>
    </source>
</evidence>
<feature type="domain" description="Sodium/calcium exchanger membrane region" evidence="6">
    <location>
        <begin position="174"/>
        <end position="315"/>
    </location>
</feature>
<dbReference type="GO" id="GO:0005262">
    <property type="term" value="F:calcium channel activity"/>
    <property type="evidence" value="ECO:0007669"/>
    <property type="project" value="TreeGrafter"/>
</dbReference>
<reference evidence="7 8" key="1">
    <citation type="submission" date="2016-10" db="EMBL/GenBank/DDBJ databases">
        <authorList>
            <person name="de Groot N.N."/>
        </authorList>
    </citation>
    <scope>NUCLEOTIDE SEQUENCE [LARGE SCALE GENOMIC DNA]</scope>
    <source>
        <strain evidence="7 8">CGMCC 1.6848</strain>
    </source>
</reference>
<evidence type="ECO:0000313" key="8">
    <source>
        <dbReference type="Proteomes" id="UP000199040"/>
    </source>
</evidence>
<feature type="domain" description="Sodium/calcium exchanger membrane region" evidence="6">
    <location>
        <begin position="5"/>
        <end position="144"/>
    </location>
</feature>
<protein>
    <submittedName>
        <fullName evidence="7">Cation:H+ antiporter</fullName>
    </submittedName>
</protein>
<dbReference type="GO" id="GO:0006874">
    <property type="term" value="P:intracellular calcium ion homeostasis"/>
    <property type="evidence" value="ECO:0007669"/>
    <property type="project" value="TreeGrafter"/>
</dbReference>
<keyword evidence="2 5" id="KW-0812">Transmembrane</keyword>
<keyword evidence="8" id="KW-1185">Reference proteome</keyword>
<sequence>MWLPLVAIIIGLVVLAWSADRFIDGAAATAFHLGMPSLLVGLLIIGFGTSAPEMVVSALAAAQGSPGLALGNAYGSNIANIGLILGAVALMSPLVVHGQLLRQELPVLVAITLLSGGLLLDGTISRLDSTLLLVLLVSVVVLSIVRARQKARKRASVLEESESVAPAMSLRQGLAWTLAGLIVLVISSRLLVWGAVNVAEAMGVSDLVIGLTVVAIGTSLPELASSISAVRKGQHDMVLGNVVGSNLYNTLGVVGLAGIIAPIEAVSEALYRDWPVMAALTLAMVLFCLGRGGPGRVSRPEAALLVMSYLGYNGYLVTSALAGQTG</sequence>
<dbReference type="PANTHER" id="PTHR10846">
    <property type="entry name" value="SODIUM/POTASSIUM/CALCIUM EXCHANGER"/>
    <property type="match status" value="1"/>
</dbReference>
<gene>
    <name evidence="7" type="ORF">SAMN04487959_10481</name>
</gene>
<feature type="transmembrane region" description="Helical" evidence="5">
    <location>
        <begin position="274"/>
        <end position="290"/>
    </location>
</feature>
<feature type="transmembrane region" description="Helical" evidence="5">
    <location>
        <begin position="130"/>
        <end position="147"/>
    </location>
</feature>
<dbReference type="AlphaFoldDB" id="A0A1I3A3Z3"/>
<dbReference type="STRING" id="442341.SAMN04487959_10481"/>
<feature type="transmembrane region" description="Helical" evidence="5">
    <location>
        <begin position="208"/>
        <end position="230"/>
    </location>
</feature>
<evidence type="ECO:0000256" key="2">
    <source>
        <dbReference type="ARBA" id="ARBA00022692"/>
    </source>
</evidence>
<keyword evidence="3 5" id="KW-1133">Transmembrane helix</keyword>
<dbReference type="RefSeq" id="WP_177223349.1">
    <property type="nucleotide sequence ID" value="NZ_FOPY01000004.1"/>
</dbReference>
<dbReference type="EMBL" id="FOPY01000004">
    <property type="protein sequence ID" value="SFH44021.1"/>
    <property type="molecule type" value="Genomic_DNA"/>
</dbReference>
<accession>A0A1I3A3Z3</accession>
<dbReference type="Gene3D" id="1.20.1420.30">
    <property type="entry name" value="NCX, central ion-binding region"/>
    <property type="match status" value="2"/>
</dbReference>